<comment type="similarity">
    <text evidence="4 7">Belongs to the LeuD family. LeuD type 2 subfamily.</text>
</comment>
<dbReference type="Gene3D" id="3.20.19.10">
    <property type="entry name" value="Aconitase, domain 4"/>
    <property type="match status" value="1"/>
</dbReference>
<evidence type="ECO:0000256" key="2">
    <source>
        <dbReference type="ARBA" id="ARBA00002695"/>
    </source>
</evidence>
<dbReference type="NCBIfam" id="TIGR02087">
    <property type="entry name" value="LEUD_arch"/>
    <property type="match status" value="1"/>
</dbReference>
<dbReference type="Pfam" id="PF00694">
    <property type="entry name" value="Aconitase_C"/>
    <property type="match status" value="1"/>
</dbReference>
<keyword evidence="7" id="KW-0100">Branched-chain amino acid biosynthesis</keyword>
<dbReference type="Proteomes" id="UP000029714">
    <property type="component" value="Unassembled WGS sequence"/>
</dbReference>
<keyword evidence="6 7" id="KW-0456">Lyase</keyword>
<evidence type="ECO:0000256" key="4">
    <source>
        <dbReference type="ARBA" id="ARBA00009869"/>
    </source>
</evidence>
<dbReference type="EC" id="4.2.1.33" evidence="7"/>
<dbReference type="InterPro" id="IPR000573">
    <property type="entry name" value="AconitaseA/IPMdHydase_ssu_swvl"/>
</dbReference>
<reference evidence="10 11" key="1">
    <citation type="journal article" date="2014" name="Genome Announc.">
        <title>Draft genome sequences of eight enterohepatic helicobacter species isolated from both laboratory and wild rodents.</title>
        <authorList>
            <person name="Sheh A."/>
            <person name="Shen Z."/>
            <person name="Fox J.G."/>
        </authorList>
    </citation>
    <scope>NUCLEOTIDE SEQUENCE [LARGE SCALE GENOMIC DNA]</scope>
    <source>
        <strain evidence="10 11">MIT 97-6194</strain>
    </source>
</reference>
<accession>A0A347VTM6</accession>
<sequence>MMGKAWKFGDNIDTDLIIAARYLNTSDGKELAKKVFEDARAGLASEIQKGDIIVAGENFGCGSSREHAPLAIREAGVAAVLAPYFARIFYRNAFNTGLLILELEPRDITSINEGDELEIDLDSKCVINKTQNTQYSFKEIPPFMQELLKSGGLMAYAKAKL</sequence>
<evidence type="ECO:0000259" key="8">
    <source>
        <dbReference type="Pfam" id="PF00694"/>
    </source>
</evidence>
<dbReference type="Proteomes" id="UP000477070">
    <property type="component" value="Unassembled WGS sequence"/>
</dbReference>
<dbReference type="GO" id="GO:0009098">
    <property type="term" value="P:L-leucine biosynthetic process"/>
    <property type="evidence" value="ECO:0007669"/>
    <property type="project" value="UniProtKB-UniRule"/>
</dbReference>
<dbReference type="AlphaFoldDB" id="A0A347VTM6"/>
<dbReference type="HAMAP" id="MF_01032">
    <property type="entry name" value="LeuD_type2"/>
    <property type="match status" value="1"/>
</dbReference>
<reference evidence="9 12" key="4">
    <citation type="submission" date="2019-12" db="EMBL/GenBank/DDBJ databases">
        <title>Multi-Generational Helicobacter saguini Isolates.</title>
        <authorList>
            <person name="Mannion A."/>
            <person name="Shen Z."/>
            <person name="Fox J.G."/>
        </authorList>
    </citation>
    <scope>NUCLEOTIDE SEQUENCE [LARGE SCALE GENOMIC DNA]</scope>
    <source>
        <strain evidence="9">16-048</strain>
        <strain evidence="12">16-048 (F4)</strain>
    </source>
</reference>
<dbReference type="InterPro" id="IPR015928">
    <property type="entry name" value="Aconitase/3IPM_dehydase_swvl"/>
</dbReference>
<name>A0A347VTM6_9HELI</name>
<dbReference type="PANTHER" id="PTHR43345">
    <property type="entry name" value="3-ISOPROPYLMALATE DEHYDRATASE SMALL SUBUNIT 2-RELATED-RELATED"/>
    <property type="match status" value="1"/>
</dbReference>
<comment type="pathway">
    <text evidence="3 7">Amino-acid biosynthesis; L-leucine biosynthesis; L-leucine from 3-methyl-2-oxobutanoate: step 2/4.</text>
</comment>
<organism evidence="10 11">
    <name type="scientific">Helicobacter saguini</name>
    <dbReference type="NCBI Taxonomy" id="1548018"/>
    <lineage>
        <taxon>Bacteria</taxon>
        <taxon>Pseudomonadati</taxon>
        <taxon>Campylobacterota</taxon>
        <taxon>Epsilonproteobacteria</taxon>
        <taxon>Campylobacterales</taxon>
        <taxon>Helicobacteraceae</taxon>
        <taxon>Helicobacter</taxon>
    </lineage>
</organism>
<comment type="catalytic activity">
    <reaction evidence="1 7">
        <text>(2R,3S)-3-isopropylmalate = (2S)-2-isopropylmalate</text>
        <dbReference type="Rhea" id="RHEA:32287"/>
        <dbReference type="ChEBI" id="CHEBI:1178"/>
        <dbReference type="ChEBI" id="CHEBI:35121"/>
        <dbReference type="EC" id="4.2.1.33"/>
    </reaction>
</comment>
<feature type="domain" description="Aconitase A/isopropylmalate dehydratase small subunit swivel" evidence="8">
    <location>
        <begin position="49"/>
        <end position="104"/>
    </location>
</feature>
<dbReference type="InterPro" id="IPR033940">
    <property type="entry name" value="IPMI_Swivel"/>
</dbReference>
<evidence type="ECO:0000256" key="1">
    <source>
        <dbReference type="ARBA" id="ARBA00000491"/>
    </source>
</evidence>
<dbReference type="InterPro" id="IPR050075">
    <property type="entry name" value="LeuD"/>
</dbReference>
<dbReference type="EMBL" id="QBIU01000001">
    <property type="protein sequence ID" value="MWV69644.1"/>
    <property type="molecule type" value="Genomic_DNA"/>
</dbReference>
<dbReference type="EMBL" id="JRMP02000008">
    <property type="protein sequence ID" value="TLD94354.1"/>
    <property type="molecule type" value="Genomic_DNA"/>
</dbReference>
<gene>
    <name evidence="7" type="primary">leuD</name>
    <name evidence="9" type="ORF">DCO61_06410</name>
    <name evidence="10" type="ORF">LS64_006475</name>
</gene>
<dbReference type="GO" id="GO:0003861">
    <property type="term" value="F:3-isopropylmalate dehydratase activity"/>
    <property type="evidence" value="ECO:0007669"/>
    <property type="project" value="UniProtKB-UniRule"/>
</dbReference>
<keyword evidence="11" id="KW-1185">Reference proteome</keyword>
<reference evidence="10 11" key="2">
    <citation type="journal article" date="2016" name="Infect. Immun.">
        <title>Helicobacter saguini, a Novel Helicobacter Isolated from Cotton-Top Tamarins with Ulcerative Colitis, Has Proinflammatory Properties and Induces Typhlocolitis and Dysplasia in Gnotobiotic IL-10-/- Mice.</title>
        <authorList>
            <person name="Shen Z."/>
            <person name="Mannion A."/>
            <person name="Whary M.T."/>
            <person name="Muthupalani S."/>
            <person name="Sheh A."/>
            <person name="Feng Y."/>
            <person name="Gong G."/>
            <person name="Vandamme P."/>
            <person name="Holcombe H.R."/>
            <person name="Paster B.J."/>
            <person name="Fox J.G."/>
        </authorList>
    </citation>
    <scope>NUCLEOTIDE SEQUENCE [LARGE SCALE GENOMIC DNA]</scope>
    <source>
        <strain evidence="10 11">MIT 97-6194</strain>
    </source>
</reference>
<keyword evidence="7" id="KW-0432">Leucine biosynthesis</keyword>
<dbReference type="OrthoDB" id="9777465at2"/>
<comment type="subunit">
    <text evidence="5 7">Heterodimer of LeuC and LeuD.</text>
</comment>
<reference evidence="10" key="3">
    <citation type="submission" date="2018-04" db="EMBL/GenBank/DDBJ databases">
        <authorList>
            <person name="Sheh A."/>
            <person name="Shen Z."/>
            <person name="Mannion A.J."/>
            <person name="Fox J.G."/>
        </authorList>
    </citation>
    <scope>NUCLEOTIDE SEQUENCE</scope>
    <source>
        <strain evidence="10">MIT 97-6194</strain>
    </source>
</reference>
<dbReference type="CDD" id="cd01577">
    <property type="entry name" value="IPMI_Swivel"/>
    <property type="match status" value="1"/>
</dbReference>
<evidence type="ECO:0000313" key="10">
    <source>
        <dbReference type="EMBL" id="TLD94354.1"/>
    </source>
</evidence>
<comment type="function">
    <text evidence="2 7">Catalyzes the isomerization between 2-isopropylmalate and 3-isopropylmalate, via the formation of 2-isopropylmaleate.</text>
</comment>
<evidence type="ECO:0000256" key="5">
    <source>
        <dbReference type="ARBA" id="ARBA00011271"/>
    </source>
</evidence>
<keyword evidence="7" id="KW-0028">Amino-acid biosynthesis</keyword>
<dbReference type="PANTHER" id="PTHR43345:SF2">
    <property type="entry name" value="3-ISOPROPYLMALATE DEHYDRATASE SMALL SUBUNIT 1"/>
    <property type="match status" value="1"/>
</dbReference>
<dbReference type="UniPathway" id="UPA00048">
    <property type="reaction ID" value="UER00071"/>
</dbReference>
<evidence type="ECO:0000256" key="3">
    <source>
        <dbReference type="ARBA" id="ARBA00004729"/>
    </source>
</evidence>
<dbReference type="STRING" id="1548018.LS64_11440"/>
<evidence type="ECO:0000256" key="6">
    <source>
        <dbReference type="ARBA" id="ARBA00023239"/>
    </source>
</evidence>
<comment type="caution">
    <text evidence="10">The sequence shown here is derived from an EMBL/GenBank/DDBJ whole genome shotgun (WGS) entry which is preliminary data.</text>
</comment>
<evidence type="ECO:0000313" key="12">
    <source>
        <dbReference type="Proteomes" id="UP000477070"/>
    </source>
</evidence>
<evidence type="ECO:0000313" key="9">
    <source>
        <dbReference type="EMBL" id="MWV69644.1"/>
    </source>
</evidence>
<evidence type="ECO:0000313" key="11">
    <source>
        <dbReference type="Proteomes" id="UP000029714"/>
    </source>
</evidence>
<evidence type="ECO:0000256" key="7">
    <source>
        <dbReference type="HAMAP-Rule" id="MF_01032"/>
    </source>
</evidence>
<proteinExistence type="inferred from homology"/>
<dbReference type="SUPFAM" id="SSF52016">
    <property type="entry name" value="LeuD/IlvD-like"/>
    <property type="match status" value="1"/>
</dbReference>
<dbReference type="InterPro" id="IPR011827">
    <property type="entry name" value="LeuD_type2/HacB/DmdB"/>
</dbReference>
<protein>
    <recommendedName>
        <fullName evidence="7">3-isopropylmalate dehydratase small subunit</fullName>
        <ecNumber evidence="7">4.2.1.33</ecNumber>
    </recommendedName>
    <alternativeName>
        <fullName evidence="7">Alpha-IPM isomerase</fullName>
        <shortName evidence="7">IPMI</shortName>
    </alternativeName>
    <alternativeName>
        <fullName evidence="7">Isopropylmalate isomerase</fullName>
    </alternativeName>
</protein>